<organism evidence="1 2">
    <name type="scientific">Lyophyllum shimeji</name>
    <name type="common">Hon-shimeji</name>
    <name type="synonym">Tricholoma shimeji</name>
    <dbReference type="NCBI Taxonomy" id="47721"/>
    <lineage>
        <taxon>Eukaryota</taxon>
        <taxon>Fungi</taxon>
        <taxon>Dikarya</taxon>
        <taxon>Basidiomycota</taxon>
        <taxon>Agaricomycotina</taxon>
        <taxon>Agaricomycetes</taxon>
        <taxon>Agaricomycetidae</taxon>
        <taxon>Agaricales</taxon>
        <taxon>Tricholomatineae</taxon>
        <taxon>Lyophyllaceae</taxon>
        <taxon>Lyophyllum</taxon>
    </lineage>
</organism>
<name>A0A9P3UV16_LYOSH</name>
<dbReference type="Proteomes" id="UP001063166">
    <property type="component" value="Unassembled WGS sequence"/>
</dbReference>
<gene>
    <name evidence="1" type="ORF">LshimejAT787_2600350</name>
</gene>
<accession>A0A9P3UV16</accession>
<reference evidence="1" key="1">
    <citation type="submission" date="2022-07" db="EMBL/GenBank/DDBJ databases">
        <title>The genome of Lyophyllum shimeji provides insight into the initial evolution of ectomycorrhizal fungal genome.</title>
        <authorList>
            <person name="Kobayashi Y."/>
            <person name="Shibata T."/>
            <person name="Hirakawa H."/>
            <person name="Shigenobu S."/>
            <person name="Nishiyama T."/>
            <person name="Yamada A."/>
            <person name="Hasebe M."/>
            <person name="Kawaguchi M."/>
        </authorList>
    </citation>
    <scope>NUCLEOTIDE SEQUENCE</scope>
    <source>
        <strain evidence="1">AT787</strain>
    </source>
</reference>
<protein>
    <submittedName>
        <fullName evidence="1">Uncharacterized protein</fullName>
    </submittedName>
</protein>
<sequence length="72" mass="7598">MLSATKPQSRVALGVKLVCSIACAVQLANEELTSGRSLSVDVKLRQINEHLRPGAEFCRGNLAGPPTTPPKA</sequence>
<comment type="caution">
    <text evidence="1">The sequence shown here is derived from an EMBL/GenBank/DDBJ whole genome shotgun (WGS) entry which is preliminary data.</text>
</comment>
<dbReference type="EMBL" id="BRPK01000026">
    <property type="protein sequence ID" value="GLB45702.1"/>
    <property type="molecule type" value="Genomic_DNA"/>
</dbReference>
<dbReference type="AlphaFoldDB" id="A0A9P3UV16"/>
<keyword evidence="2" id="KW-1185">Reference proteome</keyword>
<evidence type="ECO:0000313" key="1">
    <source>
        <dbReference type="EMBL" id="GLB45702.1"/>
    </source>
</evidence>
<proteinExistence type="predicted"/>
<evidence type="ECO:0000313" key="2">
    <source>
        <dbReference type="Proteomes" id="UP001063166"/>
    </source>
</evidence>